<protein>
    <recommendedName>
        <fullName evidence="2">PH domain-containing protein</fullName>
    </recommendedName>
</protein>
<evidence type="ECO:0000259" key="2">
    <source>
        <dbReference type="Pfam" id="PF25362"/>
    </source>
</evidence>
<reference evidence="3 4" key="1">
    <citation type="submission" date="2019-06" db="EMBL/GenBank/DDBJ databases">
        <title>Sequencing the genomes of 1000 actinobacteria strains.</title>
        <authorList>
            <person name="Klenk H.-P."/>
        </authorList>
    </citation>
    <scope>NUCLEOTIDE SEQUENCE [LARGE SCALE GENOMIC DNA]</scope>
    <source>
        <strain evidence="3 4">DSM 18082</strain>
    </source>
</reference>
<evidence type="ECO:0000256" key="1">
    <source>
        <dbReference type="SAM" id="Phobius"/>
    </source>
</evidence>
<dbReference type="RefSeq" id="WP_141788615.1">
    <property type="nucleotide sequence ID" value="NZ_BAAAKX010000016.1"/>
</dbReference>
<keyword evidence="1" id="KW-1133">Transmembrane helix</keyword>
<dbReference type="EMBL" id="VFOQ01000001">
    <property type="protein sequence ID" value="TQL60757.1"/>
    <property type="molecule type" value="Genomic_DNA"/>
</dbReference>
<dbReference type="Proteomes" id="UP000319514">
    <property type="component" value="Unassembled WGS sequence"/>
</dbReference>
<comment type="caution">
    <text evidence="3">The sequence shown here is derived from an EMBL/GenBank/DDBJ whole genome shotgun (WGS) entry which is preliminary data.</text>
</comment>
<dbReference type="OrthoDB" id="3826692at2"/>
<dbReference type="Pfam" id="PF25362">
    <property type="entry name" value="bPH_11"/>
    <property type="match status" value="1"/>
</dbReference>
<feature type="domain" description="PH" evidence="2">
    <location>
        <begin position="95"/>
        <end position="202"/>
    </location>
</feature>
<proteinExistence type="predicted"/>
<gene>
    <name evidence="3" type="ORF">FB474_2154</name>
</gene>
<feature type="transmembrane region" description="Helical" evidence="1">
    <location>
        <begin position="6"/>
        <end position="25"/>
    </location>
</feature>
<sequence length="211" mass="22919">MTRLQAVGVLLIVLGVVYALMYLGWLRRARRHQSAAVAAATGTPLATYRAPDPVQRDATGEIPVVPAPPEEDAPTLMSLEETGQFELPMAIDDWARAEGTYVSTTIAVSRLERVNAAGLGAKSEATMIVDGAGVRWERQGAVPVHVERHTVTAVRLDRGMAGKFVGQNRLVVVSWRAPDGQIYDTGFLPRYKTETDALIEAVNRLIEDGDL</sequence>
<organism evidence="3 4">
    <name type="scientific">Oryzihumus leptocrescens</name>
    <dbReference type="NCBI Taxonomy" id="297536"/>
    <lineage>
        <taxon>Bacteria</taxon>
        <taxon>Bacillati</taxon>
        <taxon>Actinomycetota</taxon>
        <taxon>Actinomycetes</taxon>
        <taxon>Micrococcales</taxon>
        <taxon>Intrasporangiaceae</taxon>
        <taxon>Oryzihumus</taxon>
    </lineage>
</organism>
<keyword evidence="4" id="KW-1185">Reference proteome</keyword>
<evidence type="ECO:0000313" key="4">
    <source>
        <dbReference type="Proteomes" id="UP000319514"/>
    </source>
</evidence>
<keyword evidence="1" id="KW-0812">Transmembrane</keyword>
<name>A0A542ZK73_9MICO</name>
<evidence type="ECO:0000313" key="3">
    <source>
        <dbReference type="EMBL" id="TQL60757.1"/>
    </source>
</evidence>
<dbReference type="InterPro" id="IPR057446">
    <property type="entry name" value="PH_bac"/>
</dbReference>
<keyword evidence="1" id="KW-0472">Membrane</keyword>
<accession>A0A542ZK73</accession>
<dbReference type="AlphaFoldDB" id="A0A542ZK73"/>